<comment type="subcellular location">
    <subcellularLocation>
        <location evidence="1">Mitochondrion inner membrane</location>
        <topology evidence="1">Multi-pass membrane protein</topology>
    </subcellularLocation>
</comment>
<dbReference type="InterPro" id="IPR011992">
    <property type="entry name" value="EF-hand-dom_pair"/>
</dbReference>
<keyword evidence="2 9" id="KW-0813">Transport</keyword>
<dbReference type="EMBL" id="CAUYUE010000003">
    <property type="protein sequence ID" value="CAK0752802.1"/>
    <property type="molecule type" value="Genomic_DNA"/>
</dbReference>
<feature type="repeat" description="Solcar" evidence="8">
    <location>
        <begin position="398"/>
        <end position="487"/>
    </location>
</feature>
<keyword evidence="13" id="KW-1185">Reference proteome</keyword>
<keyword evidence="5" id="KW-0106">Calcium</keyword>
<dbReference type="FunFam" id="1.10.238.10:FF:000178">
    <property type="entry name" value="Calmodulin-2 A"/>
    <property type="match status" value="1"/>
</dbReference>
<dbReference type="GO" id="GO:0055085">
    <property type="term" value="P:transmembrane transport"/>
    <property type="evidence" value="ECO:0007669"/>
    <property type="project" value="InterPro"/>
</dbReference>
<evidence type="ECO:0000256" key="5">
    <source>
        <dbReference type="ARBA" id="ARBA00022837"/>
    </source>
</evidence>
<evidence type="ECO:0000256" key="7">
    <source>
        <dbReference type="ARBA" id="ARBA00023136"/>
    </source>
</evidence>
<feature type="compositionally biased region" description="Acidic residues" evidence="10">
    <location>
        <begin position="12"/>
        <end position="22"/>
    </location>
</feature>
<dbReference type="Gene3D" id="1.10.238.10">
    <property type="entry name" value="EF-hand"/>
    <property type="match status" value="2"/>
</dbReference>
<feature type="repeat" description="Solcar" evidence="8">
    <location>
        <begin position="201"/>
        <end position="287"/>
    </location>
</feature>
<dbReference type="SMART" id="SM00054">
    <property type="entry name" value="EFh"/>
    <property type="match status" value="4"/>
</dbReference>
<dbReference type="GO" id="GO:0005743">
    <property type="term" value="C:mitochondrial inner membrane"/>
    <property type="evidence" value="ECO:0007669"/>
    <property type="project" value="UniProtKB-SubCell"/>
</dbReference>
<comment type="caution">
    <text evidence="12">The sequence shown here is derived from an EMBL/GenBank/DDBJ whole genome shotgun (WGS) entry which is preliminary data.</text>
</comment>
<dbReference type="PROSITE" id="PS00018">
    <property type="entry name" value="EF_HAND_1"/>
    <property type="match status" value="3"/>
</dbReference>
<dbReference type="SUPFAM" id="SSF103506">
    <property type="entry name" value="Mitochondrial carrier"/>
    <property type="match status" value="1"/>
</dbReference>
<dbReference type="Gene3D" id="1.50.40.10">
    <property type="entry name" value="Mitochondrial carrier domain"/>
    <property type="match status" value="1"/>
</dbReference>
<evidence type="ECO:0000256" key="4">
    <source>
        <dbReference type="ARBA" id="ARBA00022737"/>
    </source>
</evidence>
<sequence length="511" mass="56505">MSTFRGPSLDDTVNDNNEDTDDGTNRATLSDAAQSTVHDIFTSLDKNHDGKLQVPEIKGALAELGLPRSRAYLHDIIKQYDADGDGSIDWQEFRRYVEKKEKIVQRTFSKLDVDNSGYIDADELTKALRKLWMSVSAEDSQHMIDMLDVNHDNRISIDEFRRFVYLLPESLMTPTNIVYALVDSSDWIQGVELRLCMTPPKQPFQRLIAGGVAGMVSRASVAPFERMRTMYMVRQADGRSLSMGGCAQKIYKEGGMSALFKGNFATMVKVAPQTAIQFAVYDTITDAMYSSLSRVEQASGIPQSRQLSKWQHLLAGCAAGAAATVVTYPLETLRTHMAVGGQSYRQCLSDVVKAHGHRGLYNGFLSGLMSSTVSNGLGFASYETGLSMFRQLNEGVTPGPAERGIIAGGAAVTVMAAIQPLEVCCRRMQVQGREGFPVKYNSVWHCAYQVVKEEGIASFWHGSMCSFMKVAPSIAAVRFVYELLVQEWGINGLRRYRANDTESQASDPPWA</sequence>
<dbReference type="PANTHER" id="PTHR24089">
    <property type="entry name" value="SOLUTE CARRIER FAMILY 25"/>
    <property type="match status" value="1"/>
</dbReference>
<protein>
    <recommendedName>
        <fullName evidence="11">EF-hand domain-containing protein</fullName>
    </recommendedName>
</protein>
<evidence type="ECO:0000256" key="3">
    <source>
        <dbReference type="ARBA" id="ARBA00022692"/>
    </source>
</evidence>
<keyword evidence="3 8" id="KW-0812">Transmembrane</keyword>
<dbReference type="InterPro" id="IPR018247">
    <property type="entry name" value="EF_Hand_1_Ca_BS"/>
</dbReference>
<dbReference type="InterPro" id="IPR002048">
    <property type="entry name" value="EF_hand_dom"/>
</dbReference>
<comment type="similarity">
    <text evidence="9">Belongs to the mitochondrial carrier (TC 2.A.29) family.</text>
</comment>
<keyword evidence="7 8" id="KW-0472">Membrane</keyword>
<feature type="domain" description="EF-hand" evidence="11">
    <location>
        <begin position="68"/>
        <end position="98"/>
    </location>
</feature>
<feature type="repeat" description="Solcar" evidence="8">
    <location>
        <begin position="307"/>
        <end position="388"/>
    </location>
</feature>
<dbReference type="Pfam" id="PF00153">
    <property type="entry name" value="Mito_carr"/>
    <property type="match status" value="3"/>
</dbReference>
<name>A0AAV1HWK1_9CHLO</name>
<evidence type="ECO:0000256" key="2">
    <source>
        <dbReference type="ARBA" id="ARBA00022448"/>
    </source>
</evidence>
<evidence type="ECO:0000313" key="13">
    <source>
        <dbReference type="Proteomes" id="UP001314263"/>
    </source>
</evidence>
<reference evidence="12 13" key="1">
    <citation type="submission" date="2023-10" db="EMBL/GenBank/DDBJ databases">
        <authorList>
            <person name="Maclean D."/>
            <person name="Macfadyen A."/>
        </authorList>
    </citation>
    <scope>NUCLEOTIDE SEQUENCE [LARGE SCALE GENOMIC DNA]</scope>
</reference>
<feature type="domain" description="EF-hand" evidence="11">
    <location>
        <begin position="135"/>
        <end position="170"/>
    </location>
</feature>
<evidence type="ECO:0000256" key="9">
    <source>
        <dbReference type="RuleBase" id="RU000488"/>
    </source>
</evidence>
<dbReference type="PROSITE" id="PS50920">
    <property type="entry name" value="SOLCAR"/>
    <property type="match status" value="3"/>
</dbReference>
<evidence type="ECO:0000256" key="1">
    <source>
        <dbReference type="ARBA" id="ARBA00004448"/>
    </source>
</evidence>
<keyword evidence="4" id="KW-0677">Repeat</keyword>
<evidence type="ECO:0000259" key="11">
    <source>
        <dbReference type="PROSITE" id="PS50222"/>
    </source>
</evidence>
<dbReference type="PROSITE" id="PS50222">
    <property type="entry name" value="EF_HAND_2"/>
    <property type="match status" value="4"/>
</dbReference>
<evidence type="ECO:0000256" key="6">
    <source>
        <dbReference type="ARBA" id="ARBA00022989"/>
    </source>
</evidence>
<dbReference type="InterPro" id="IPR018108">
    <property type="entry name" value="MCP_transmembrane"/>
</dbReference>
<dbReference type="PRINTS" id="PR00926">
    <property type="entry name" value="MITOCARRIER"/>
</dbReference>
<organism evidence="12 13">
    <name type="scientific">Coccomyxa viridis</name>
    <dbReference type="NCBI Taxonomy" id="1274662"/>
    <lineage>
        <taxon>Eukaryota</taxon>
        <taxon>Viridiplantae</taxon>
        <taxon>Chlorophyta</taxon>
        <taxon>core chlorophytes</taxon>
        <taxon>Trebouxiophyceae</taxon>
        <taxon>Trebouxiophyceae incertae sedis</taxon>
        <taxon>Coccomyxaceae</taxon>
        <taxon>Coccomyxa</taxon>
    </lineage>
</organism>
<dbReference type="InterPro" id="IPR023395">
    <property type="entry name" value="MCP_dom_sf"/>
</dbReference>
<dbReference type="Pfam" id="PF13499">
    <property type="entry name" value="EF-hand_7"/>
    <property type="match status" value="2"/>
</dbReference>
<gene>
    <name evidence="12" type="ORF">CVIRNUC_002173</name>
</gene>
<keyword evidence="6" id="KW-1133">Transmembrane helix</keyword>
<feature type="domain" description="EF-hand" evidence="11">
    <location>
        <begin position="32"/>
        <end position="67"/>
    </location>
</feature>
<evidence type="ECO:0000313" key="12">
    <source>
        <dbReference type="EMBL" id="CAK0752802.1"/>
    </source>
</evidence>
<dbReference type="AlphaFoldDB" id="A0AAV1HWK1"/>
<accession>A0AAV1HWK1</accession>
<feature type="region of interest" description="Disordered" evidence="10">
    <location>
        <begin position="1"/>
        <end position="29"/>
    </location>
</feature>
<dbReference type="InterPro" id="IPR002067">
    <property type="entry name" value="MCP"/>
</dbReference>
<evidence type="ECO:0000256" key="8">
    <source>
        <dbReference type="PROSITE-ProRule" id="PRU00282"/>
    </source>
</evidence>
<evidence type="ECO:0000256" key="10">
    <source>
        <dbReference type="SAM" id="MobiDB-lite"/>
    </source>
</evidence>
<proteinExistence type="inferred from homology"/>
<dbReference type="Proteomes" id="UP001314263">
    <property type="component" value="Unassembled WGS sequence"/>
</dbReference>
<feature type="domain" description="EF-hand" evidence="11">
    <location>
        <begin position="99"/>
        <end position="134"/>
    </location>
</feature>
<dbReference type="SUPFAM" id="SSF47473">
    <property type="entry name" value="EF-hand"/>
    <property type="match status" value="1"/>
</dbReference>
<dbReference type="GO" id="GO:0005509">
    <property type="term" value="F:calcium ion binding"/>
    <property type="evidence" value="ECO:0007669"/>
    <property type="project" value="InterPro"/>
</dbReference>